<sequence length="73" mass="8201">MLWFKGGAIDMFKEETQVKILDRRRKVERASRARASGAKAKAQGNPTHSKLGGVRAPSKAQEYPRHSWSKGSY</sequence>
<reference evidence="5" key="1">
    <citation type="journal article" date="2020" name="Genome Biol.">
        <title>Gamete binning: chromosome-level and haplotype-resolved genome assembly enabled by high-throughput single-cell sequencing of gamete genomes.</title>
        <authorList>
            <person name="Campoy J.A."/>
            <person name="Sun H."/>
            <person name="Goel M."/>
            <person name="Jiao W.-B."/>
            <person name="Folz-Donahue K."/>
            <person name="Wang N."/>
            <person name="Rubio M."/>
            <person name="Liu C."/>
            <person name="Kukat C."/>
            <person name="Ruiz D."/>
            <person name="Huettel B."/>
            <person name="Schneeberger K."/>
        </authorList>
    </citation>
    <scope>NUCLEOTIDE SEQUENCE [LARGE SCALE GENOMIC DNA]</scope>
    <source>
        <strain evidence="5">cv. Rojo Pasion</strain>
    </source>
</reference>
<name>A0A6J5WHF5_PRUAR</name>
<feature type="compositionally biased region" description="Low complexity" evidence="1">
    <location>
        <begin position="33"/>
        <end position="42"/>
    </location>
</feature>
<dbReference type="Proteomes" id="UP000507222">
    <property type="component" value="Unassembled WGS sequence"/>
</dbReference>
<reference evidence="3 4" key="2">
    <citation type="submission" date="2020-05" db="EMBL/GenBank/DDBJ databases">
        <authorList>
            <person name="Campoy J."/>
            <person name="Schneeberger K."/>
            <person name="Spophaly S."/>
        </authorList>
    </citation>
    <scope>NUCLEOTIDE SEQUENCE [LARGE SCALE GENOMIC DNA]</scope>
    <source>
        <strain evidence="3">PruArmRojPasFocal</strain>
    </source>
</reference>
<evidence type="ECO:0000256" key="1">
    <source>
        <dbReference type="SAM" id="MobiDB-lite"/>
    </source>
</evidence>
<organism evidence="3 5">
    <name type="scientific">Prunus armeniaca</name>
    <name type="common">Apricot</name>
    <name type="synonym">Armeniaca vulgaris</name>
    <dbReference type="NCBI Taxonomy" id="36596"/>
    <lineage>
        <taxon>Eukaryota</taxon>
        <taxon>Viridiplantae</taxon>
        <taxon>Streptophyta</taxon>
        <taxon>Embryophyta</taxon>
        <taxon>Tracheophyta</taxon>
        <taxon>Spermatophyta</taxon>
        <taxon>Magnoliopsida</taxon>
        <taxon>eudicotyledons</taxon>
        <taxon>Gunneridae</taxon>
        <taxon>Pentapetalae</taxon>
        <taxon>rosids</taxon>
        <taxon>fabids</taxon>
        <taxon>Rosales</taxon>
        <taxon>Rosaceae</taxon>
        <taxon>Amygdaloideae</taxon>
        <taxon>Amygdaleae</taxon>
        <taxon>Prunus</taxon>
    </lineage>
</organism>
<feature type="region of interest" description="Disordered" evidence="1">
    <location>
        <begin position="25"/>
        <end position="73"/>
    </location>
</feature>
<dbReference type="EMBL" id="CAEKDK010000002">
    <property type="protein sequence ID" value="CAB4268945.1"/>
    <property type="molecule type" value="Genomic_DNA"/>
</dbReference>
<protein>
    <submittedName>
        <fullName evidence="3">Uncharacterized protein</fullName>
    </submittedName>
</protein>
<evidence type="ECO:0000313" key="5">
    <source>
        <dbReference type="Proteomes" id="UP000507245"/>
    </source>
</evidence>
<dbReference type="Proteomes" id="UP000507245">
    <property type="component" value="Unassembled WGS sequence"/>
</dbReference>
<gene>
    <name evidence="2" type="ORF">CURHAP_LOCUS13721</name>
    <name evidence="3" type="ORF">ORAREDHAP_LOCUS13269</name>
</gene>
<proteinExistence type="predicted"/>
<accession>A0A6J5WHF5</accession>
<evidence type="ECO:0000313" key="4">
    <source>
        <dbReference type="Proteomes" id="UP000507222"/>
    </source>
</evidence>
<keyword evidence="5" id="KW-1185">Reference proteome</keyword>
<dbReference type="AlphaFoldDB" id="A0A6J5WHF5"/>
<dbReference type="EMBL" id="CAEKKB010000002">
    <property type="protein sequence ID" value="CAB4299317.1"/>
    <property type="molecule type" value="Genomic_DNA"/>
</dbReference>
<evidence type="ECO:0000313" key="2">
    <source>
        <dbReference type="EMBL" id="CAB4268945.1"/>
    </source>
</evidence>
<evidence type="ECO:0000313" key="3">
    <source>
        <dbReference type="EMBL" id="CAB4299317.1"/>
    </source>
</evidence>